<organism evidence="2 3">
    <name type="scientific">Thermincola potens (strain JR)</name>
    <dbReference type="NCBI Taxonomy" id="635013"/>
    <lineage>
        <taxon>Bacteria</taxon>
        <taxon>Bacillati</taxon>
        <taxon>Bacillota</taxon>
        <taxon>Clostridia</taxon>
        <taxon>Eubacteriales</taxon>
        <taxon>Thermincolaceae</taxon>
        <taxon>Thermincola</taxon>
    </lineage>
</organism>
<dbReference type="SUPFAM" id="SSF82171">
    <property type="entry name" value="DPP6 N-terminal domain-like"/>
    <property type="match status" value="1"/>
</dbReference>
<sequence length="226" mass="26308">MNIARKFVIFLFIFILFGFLIIIYNFQNKSDTYVLATISNDSNQIHQQRKIVLLDLNKNKIIKELYSYNEGHTLEAAVSPDKRKLAVNKWTNHMDLNLFTIDLNTGKEFQLTNNINGEIERISWINNDEILYTFTSHNPKKDGLGTLIYVINTKTGRRRLIDGIEGLKAIYWYNTVKYIPQIKKIVMVRGLADDFFKPAINDTIHAPRNQLYLCDINGKNQKKLCC</sequence>
<keyword evidence="1" id="KW-0472">Membrane</keyword>
<gene>
    <name evidence="2" type="ordered locus">TherJR_0558</name>
</gene>
<dbReference type="KEGG" id="tjr:TherJR_0558"/>
<name>D5XBB5_THEPJ</name>
<evidence type="ECO:0000313" key="2">
    <source>
        <dbReference type="EMBL" id="ADG81435.1"/>
    </source>
</evidence>
<protein>
    <submittedName>
        <fullName evidence="2">Uncharacterized protein</fullName>
    </submittedName>
</protein>
<dbReference type="Proteomes" id="UP000002377">
    <property type="component" value="Chromosome"/>
</dbReference>
<evidence type="ECO:0000313" key="3">
    <source>
        <dbReference type="Proteomes" id="UP000002377"/>
    </source>
</evidence>
<keyword evidence="1" id="KW-0812">Transmembrane</keyword>
<dbReference type="InterPro" id="IPR011042">
    <property type="entry name" value="6-blade_b-propeller_TolB-like"/>
</dbReference>
<dbReference type="STRING" id="635013.TherJR_0558"/>
<dbReference type="Gene3D" id="2.120.10.30">
    <property type="entry name" value="TolB, C-terminal domain"/>
    <property type="match status" value="1"/>
</dbReference>
<keyword evidence="3" id="KW-1185">Reference proteome</keyword>
<feature type="transmembrane region" description="Helical" evidence="1">
    <location>
        <begin position="7"/>
        <end position="26"/>
    </location>
</feature>
<evidence type="ECO:0000256" key="1">
    <source>
        <dbReference type="SAM" id="Phobius"/>
    </source>
</evidence>
<dbReference type="eggNOG" id="COG0823">
    <property type="taxonomic scope" value="Bacteria"/>
</dbReference>
<proteinExistence type="predicted"/>
<reference evidence="2 3" key="1">
    <citation type="submission" date="2010-05" db="EMBL/GenBank/DDBJ databases">
        <title>Complete sequence of Thermincola sp. JR.</title>
        <authorList>
            <consortium name="US DOE Joint Genome Institute"/>
            <person name="Lucas S."/>
            <person name="Copeland A."/>
            <person name="Lapidus A."/>
            <person name="Cheng J.-F."/>
            <person name="Bruce D."/>
            <person name="Goodwin L."/>
            <person name="Pitluck S."/>
            <person name="Chertkov O."/>
            <person name="Detter J.C."/>
            <person name="Han C."/>
            <person name="Tapia R."/>
            <person name="Land M."/>
            <person name="Hauser L."/>
            <person name="Kyrpides N."/>
            <person name="Mikhailova N."/>
            <person name="Hazen T.C."/>
            <person name="Woyke T."/>
        </authorList>
    </citation>
    <scope>NUCLEOTIDE SEQUENCE [LARGE SCALE GENOMIC DNA]</scope>
    <source>
        <strain evidence="2 3">JR</strain>
    </source>
</reference>
<keyword evidence="1" id="KW-1133">Transmembrane helix</keyword>
<accession>D5XBB5</accession>
<dbReference type="RefSeq" id="WP_013119458.1">
    <property type="nucleotide sequence ID" value="NC_014152.1"/>
</dbReference>
<dbReference type="AlphaFoldDB" id="D5XBB5"/>
<dbReference type="OrthoDB" id="9812921at2"/>
<dbReference type="EMBL" id="CP002028">
    <property type="protein sequence ID" value="ADG81435.1"/>
    <property type="molecule type" value="Genomic_DNA"/>
</dbReference>
<dbReference type="HOGENOM" id="CLU_1224269_0_0_9"/>